<protein>
    <submittedName>
        <fullName evidence="1">Uncharacterized protein</fullName>
    </submittedName>
</protein>
<feature type="non-terminal residue" evidence="1">
    <location>
        <position position="1"/>
    </location>
</feature>
<comment type="caution">
    <text evidence="1">The sequence shown here is derived from an EMBL/GenBank/DDBJ whole genome shotgun (WGS) entry which is preliminary data.</text>
</comment>
<dbReference type="AlphaFoldDB" id="X1DNJ9"/>
<sequence length="45" mass="5457">EYNIKLTTLHFFVEKIVEDKLYAIKFFKLKVGDKITYYIQAEEIN</sequence>
<gene>
    <name evidence="1" type="ORF">S01H4_57319</name>
</gene>
<reference evidence="1" key="1">
    <citation type="journal article" date="2014" name="Front. Microbiol.">
        <title>High frequency of phylogenetically diverse reductive dehalogenase-homologous genes in deep subseafloor sedimentary metagenomes.</title>
        <authorList>
            <person name="Kawai M."/>
            <person name="Futagami T."/>
            <person name="Toyoda A."/>
            <person name="Takaki Y."/>
            <person name="Nishi S."/>
            <person name="Hori S."/>
            <person name="Arai W."/>
            <person name="Tsubouchi T."/>
            <person name="Morono Y."/>
            <person name="Uchiyama I."/>
            <person name="Ito T."/>
            <person name="Fujiyama A."/>
            <person name="Inagaki F."/>
            <person name="Takami H."/>
        </authorList>
    </citation>
    <scope>NUCLEOTIDE SEQUENCE</scope>
    <source>
        <strain evidence="1">Expedition CK06-06</strain>
    </source>
</reference>
<organism evidence="1">
    <name type="scientific">marine sediment metagenome</name>
    <dbReference type="NCBI Taxonomy" id="412755"/>
    <lineage>
        <taxon>unclassified sequences</taxon>
        <taxon>metagenomes</taxon>
        <taxon>ecological metagenomes</taxon>
    </lineage>
</organism>
<evidence type="ECO:0000313" key="1">
    <source>
        <dbReference type="EMBL" id="GAH06559.1"/>
    </source>
</evidence>
<proteinExistence type="predicted"/>
<accession>X1DNJ9</accession>
<name>X1DNJ9_9ZZZZ</name>
<dbReference type="EMBL" id="BART01033328">
    <property type="protein sequence ID" value="GAH06559.1"/>
    <property type="molecule type" value="Genomic_DNA"/>
</dbReference>